<accession>A0ABD0JMN2</accession>
<protein>
    <submittedName>
        <fullName evidence="1">Uncharacterized protein</fullName>
    </submittedName>
</protein>
<name>A0ABD0JMN2_9CAEN</name>
<feature type="non-terminal residue" evidence="1">
    <location>
        <position position="1"/>
    </location>
</feature>
<keyword evidence="2" id="KW-1185">Reference proteome</keyword>
<sequence>IGITQKSSTLLSAPVLLPPPQKVVAVLHTSKGTRLATHVFSLTSPLSTA</sequence>
<dbReference type="AlphaFoldDB" id="A0ABD0JMN2"/>
<gene>
    <name evidence="1" type="ORF">BaRGS_00032819</name>
</gene>
<organism evidence="1 2">
    <name type="scientific">Batillaria attramentaria</name>
    <dbReference type="NCBI Taxonomy" id="370345"/>
    <lineage>
        <taxon>Eukaryota</taxon>
        <taxon>Metazoa</taxon>
        <taxon>Spiralia</taxon>
        <taxon>Lophotrochozoa</taxon>
        <taxon>Mollusca</taxon>
        <taxon>Gastropoda</taxon>
        <taxon>Caenogastropoda</taxon>
        <taxon>Sorbeoconcha</taxon>
        <taxon>Cerithioidea</taxon>
        <taxon>Batillariidae</taxon>
        <taxon>Batillaria</taxon>
    </lineage>
</organism>
<evidence type="ECO:0000313" key="1">
    <source>
        <dbReference type="EMBL" id="KAK7475930.1"/>
    </source>
</evidence>
<dbReference type="EMBL" id="JACVVK020000390">
    <property type="protein sequence ID" value="KAK7475930.1"/>
    <property type="molecule type" value="Genomic_DNA"/>
</dbReference>
<dbReference type="Proteomes" id="UP001519460">
    <property type="component" value="Unassembled WGS sequence"/>
</dbReference>
<evidence type="ECO:0000313" key="2">
    <source>
        <dbReference type="Proteomes" id="UP001519460"/>
    </source>
</evidence>
<comment type="caution">
    <text evidence="1">The sequence shown here is derived from an EMBL/GenBank/DDBJ whole genome shotgun (WGS) entry which is preliminary data.</text>
</comment>
<reference evidence="1 2" key="1">
    <citation type="journal article" date="2023" name="Sci. Data">
        <title>Genome assembly of the Korean intertidal mud-creeper Batillaria attramentaria.</title>
        <authorList>
            <person name="Patra A.K."/>
            <person name="Ho P.T."/>
            <person name="Jun S."/>
            <person name="Lee S.J."/>
            <person name="Kim Y."/>
            <person name="Won Y.J."/>
        </authorList>
    </citation>
    <scope>NUCLEOTIDE SEQUENCE [LARGE SCALE GENOMIC DNA]</scope>
    <source>
        <strain evidence="1">Wonlab-2016</strain>
    </source>
</reference>
<proteinExistence type="predicted"/>